<gene>
    <name evidence="1" type="ORF">NDU88_002752</name>
</gene>
<name>A0AAV7SBE6_PLEWA</name>
<evidence type="ECO:0000313" key="1">
    <source>
        <dbReference type="EMBL" id="KAJ1162284.1"/>
    </source>
</evidence>
<sequence length="133" mass="13340">MTPRPSTVDCNGGMLHTAANASTWRLSSNTEFCKEAFAQGAVGRGGAAEVVILANNCDTATNACAVRSCVINCELGPACVCPMEAGAAGAEAWAWGDRTTATAGGATRVANDFLMSFNIASTPSPGAGIASPP</sequence>
<accession>A0AAV7SBE6</accession>
<comment type="caution">
    <text evidence="1">The sequence shown here is derived from an EMBL/GenBank/DDBJ whole genome shotgun (WGS) entry which is preliminary data.</text>
</comment>
<organism evidence="1 2">
    <name type="scientific">Pleurodeles waltl</name>
    <name type="common">Iberian ribbed newt</name>
    <dbReference type="NCBI Taxonomy" id="8319"/>
    <lineage>
        <taxon>Eukaryota</taxon>
        <taxon>Metazoa</taxon>
        <taxon>Chordata</taxon>
        <taxon>Craniata</taxon>
        <taxon>Vertebrata</taxon>
        <taxon>Euteleostomi</taxon>
        <taxon>Amphibia</taxon>
        <taxon>Batrachia</taxon>
        <taxon>Caudata</taxon>
        <taxon>Salamandroidea</taxon>
        <taxon>Salamandridae</taxon>
        <taxon>Pleurodelinae</taxon>
        <taxon>Pleurodeles</taxon>
    </lineage>
</organism>
<reference evidence="1" key="1">
    <citation type="journal article" date="2022" name="bioRxiv">
        <title>Sequencing and chromosome-scale assembly of the giantPleurodeles waltlgenome.</title>
        <authorList>
            <person name="Brown T."/>
            <person name="Elewa A."/>
            <person name="Iarovenko S."/>
            <person name="Subramanian E."/>
            <person name="Araus A.J."/>
            <person name="Petzold A."/>
            <person name="Susuki M."/>
            <person name="Suzuki K.-i.T."/>
            <person name="Hayashi T."/>
            <person name="Toyoda A."/>
            <person name="Oliveira C."/>
            <person name="Osipova E."/>
            <person name="Leigh N.D."/>
            <person name="Simon A."/>
            <person name="Yun M.H."/>
        </authorList>
    </citation>
    <scope>NUCLEOTIDE SEQUENCE</scope>
    <source>
        <strain evidence="1">20211129_DDA</strain>
        <tissue evidence="1">Liver</tissue>
    </source>
</reference>
<dbReference type="EMBL" id="JANPWB010000008">
    <property type="protein sequence ID" value="KAJ1162284.1"/>
    <property type="molecule type" value="Genomic_DNA"/>
</dbReference>
<protein>
    <submittedName>
        <fullName evidence="1">Uncharacterized protein</fullName>
    </submittedName>
</protein>
<dbReference type="Proteomes" id="UP001066276">
    <property type="component" value="Chromosome 4_2"/>
</dbReference>
<keyword evidence="2" id="KW-1185">Reference proteome</keyword>
<evidence type="ECO:0000313" key="2">
    <source>
        <dbReference type="Proteomes" id="UP001066276"/>
    </source>
</evidence>
<proteinExistence type="predicted"/>
<dbReference type="AlphaFoldDB" id="A0AAV7SBE6"/>